<dbReference type="OrthoDB" id="3893071at2759"/>
<accession>A0A8H7CMR0</accession>
<evidence type="ECO:0000313" key="2">
    <source>
        <dbReference type="Proteomes" id="UP000623467"/>
    </source>
</evidence>
<dbReference type="AlphaFoldDB" id="A0A8H7CMR0"/>
<sequence>MDSREHILIEDSQEEITRVDDLWFPDANLVLQAGNRLFRVFGGILAARSTVFRDMLSIPQPNSQPLIDGCPAVVLHDAPADVEYLLKAIFDSGFFERPPAPATFNVVAGVLRLSTKYDVEYLRTRALLHLSAALPRSLAEYDLRGHVTPFHTETNVTFPLLLLVHELALAWALPTALYFAALSTVKRIMDGFSSNGHNIELPRSLQRTLLIGRNTLVVAQTYHILRCFRTLPCDGCLRRESCQVTSRVLYEAVAGLQLLSPLNLFSPEAWNSITSRLCAPCSLAMGQEYQTARQKVWDELPGTFELGSWEELGPAPV</sequence>
<proteinExistence type="predicted"/>
<dbReference type="Proteomes" id="UP000623467">
    <property type="component" value="Unassembled WGS sequence"/>
</dbReference>
<comment type="caution">
    <text evidence="1">The sequence shown here is derived from an EMBL/GenBank/DDBJ whole genome shotgun (WGS) entry which is preliminary data.</text>
</comment>
<organism evidence="1 2">
    <name type="scientific">Mycena sanguinolenta</name>
    <dbReference type="NCBI Taxonomy" id="230812"/>
    <lineage>
        <taxon>Eukaryota</taxon>
        <taxon>Fungi</taxon>
        <taxon>Dikarya</taxon>
        <taxon>Basidiomycota</taxon>
        <taxon>Agaricomycotina</taxon>
        <taxon>Agaricomycetes</taxon>
        <taxon>Agaricomycetidae</taxon>
        <taxon>Agaricales</taxon>
        <taxon>Marasmiineae</taxon>
        <taxon>Mycenaceae</taxon>
        <taxon>Mycena</taxon>
    </lineage>
</organism>
<evidence type="ECO:0000313" key="1">
    <source>
        <dbReference type="EMBL" id="KAF7341711.1"/>
    </source>
</evidence>
<evidence type="ECO:0008006" key="3">
    <source>
        <dbReference type="Google" id="ProtNLM"/>
    </source>
</evidence>
<dbReference type="EMBL" id="JACAZH010000027">
    <property type="protein sequence ID" value="KAF7341711.1"/>
    <property type="molecule type" value="Genomic_DNA"/>
</dbReference>
<gene>
    <name evidence="1" type="ORF">MSAN_02069500</name>
</gene>
<keyword evidence="2" id="KW-1185">Reference proteome</keyword>
<name>A0A8H7CMR0_9AGAR</name>
<protein>
    <recommendedName>
        <fullName evidence="3">BTB domain-containing protein</fullName>
    </recommendedName>
</protein>
<dbReference type="InterPro" id="IPR011333">
    <property type="entry name" value="SKP1/BTB/POZ_sf"/>
</dbReference>
<reference evidence="1" key="1">
    <citation type="submission" date="2020-05" db="EMBL/GenBank/DDBJ databases">
        <title>Mycena genomes resolve the evolution of fungal bioluminescence.</title>
        <authorList>
            <person name="Tsai I.J."/>
        </authorList>
    </citation>
    <scope>NUCLEOTIDE SEQUENCE</scope>
    <source>
        <strain evidence="1">160909Yilan</strain>
    </source>
</reference>
<dbReference type="Gene3D" id="3.30.710.10">
    <property type="entry name" value="Potassium Channel Kv1.1, Chain A"/>
    <property type="match status" value="1"/>
</dbReference>